<dbReference type="InterPro" id="IPR017853">
    <property type="entry name" value="GH"/>
</dbReference>
<dbReference type="InterPro" id="IPR052177">
    <property type="entry name" value="Divisome_Glycosyl_Hydrolase"/>
</dbReference>
<dbReference type="RefSeq" id="WP_262847483.1">
    <property type="nucleotide sequence ID" value="NZ_JANZYP010000064.1"/>
</dbReference>
<dbReference type="PANTHER" id="PTHR43405">
    <property type="entry name" value="GLYCOSYL HYDROLASE DIGH"/>
    <property type="match status" value="1"/>
</dbReference>
<evidence type="ECO:0000313" key="5">
    <source>
        <dbReference type="Proteomes" id="UP001595891"/>
    </source>
</evidence>
<dbReference type="EMBL" id="JBHSFN010000002">
    <property type="protein sequence ID" value="MFC4585191.1"/>
    <property type="molecule type" value="Genomic_DNA"/>
</dbReference>
<dbReference type="GO" id="GO:0016787">
    <property type="term" value="F:hydrolase activity"/>
    <property type="evidence" value="ECO:0007669"/>
    <property type="project" value="UniProtKB-KW"/>
</dbReference>
<dbReference type="Gene3D" id="3.20.20.80">
    <property type="entry name" value="Glycosidases"/>
    <property type="match status" value="1"/>
</dbReference>
<evidence type="ECO:0000259" key="3">
    <source>
        <dbReference type="Pfam" id="PF02638"/>
    </source>
</evidence>
<keyword evidence="5" id="KW-1185">Reference proteome</keyword>
<gene>
    <name evidence="4" type="ORF">ACFO8L_03850</name>
</gene>
<feature type="domain" description="Glycosyl hydrolase-like 10" evidence="3">
    <location>
        <begin position="44"/>
        <end position="357"/>
    </location>
</feature>
<dbReference type="InterPro" id="IPR006311">
    <property type="entry name" value="TAT_signal"/>
</dbReference>
<sequence length="533" mass="58462">MNHRPLTRRALLGGLAASALAPIGRRRTTAARVPAAAGGSPLRQMRGMWIASVENINWPSAPGLPAARQRAEFASWLDLAEARRMNAVFVQVRPTADAFWPSRYEPWSQYLTGVQGRDPGYDPLGFMIEATHERGLAFHAWFNPYRVSMQPDPARLVPEHPVRRNPGWGVAYAGKLYYNPGLPEVRAFVQDAIMDAVTRYDIDGAHFDDYFYPYPIAGQVFDDSAAYARHGAGFPDLAAWRRNNVDLLIQEMSGRIRKVKPEAQWGVSPFGIWRNATSDPLGSATSGSQSYDQQYADTRGWVRKGWLDYVAPQIYWNIGLPEADYAVLTPWWAGVVAGTGTQLWIGQAAYKTGAAAEPPAWRDPAELSRHLTFNAGQPLVGGDIYYNSGDVRADRLGSITLLQKEHYTRPALSPVLPRLSSGAPPRRPDIVRARLTGQGVELAFQAAGQGEPRLYAVYRFDDAGAAGDGRSPGVTDSGGEGSEIDASRLVAVVPGGRRGEFTDPAGRRGARYRVTALDRVNRQSAPSAPHEVR</sequence>
<keyword evidence="4" id="KW-0378">Hydrolase</keyword>
<dbReference type="PROSITE" id="PS51318">
    <property type="entry name" value="TAT"/>
    <property type="match status" value="1"/>
</dbReference>
<proteinExistence type="predicted"/>
<accession>A0ABV9E6M9</accession>
<dbReference type="InterPro" id="IPR003790">
    <property type="entry name" value="GHL10"/>
</dbReference>
<evidence type="ECO:0000256" key="1">
    <source>
        <dbReference type="ARBA" id="ARBA00022729"/>
    </source>
</evidence>
<organism evidence="4 5">
    <name type="scientific">Sphaerisporangium corydalis</name>
    <dbReference type="NCBI Taxonomy" id="1441875"/>
    <lineage>
        <taxon>Bacteria</taxon>
        <taxon>Bacillati</taxon>
        <taxon>Actinomycetota</taxon>
        <taxon>Actinomycetes</taxon>
        <taxon>Streptosporangiales</taxon>
        <taxon>Streptosporangiaceae</taxon>
        <taxon>Sphaerisporangium</taxon>
    </lineage>
</organism>
<evidence type="ECO:0000256" key="2">
    <source>
        <dbReference type="SAM" id="MobiDB-lite"/>
    </source>
</evidence>
<keyword evidence="1" id="KW-0732">Signal</keyword>
<name>A0ABV9E6M9_9ACTN</name>
<protein>
    <submittedName>
        <fullName evidence="4">Glycoside hydrolase family 10 protein</fullName>
    </submittedName>
</protein>
<evidence type="ECO:0000313" key="4">
    <source>
        <dbReference type="EMBL" id="MFC4585191.1"/>
    </source>
</evidence>
<comment type="caution">
    <text evidence="4">The sequence shown here is derived from an EMBL/GenBank/DDBJ whole genome shotgun (WGS) entry which is preliminary data.</text>
</comment>
<dbReference type="PANTHER" id="PTHR43405:SF1">
    <property type="entry name" value="GLYCOSYL HYDROLASE DIGH"/>
    <property type="match status" value="1"/>
</dbReference>
<feature type="region of interest" description="Disordered" evidence="2">
    <location>
        <begin position="466"/>
        <end position="485"/>
    </location>
</feature>
<dbReference type="Pfam" id="PF02638">
    <property type="entry name" value="GHL10"/>
    <property type="match status" value="1"/>
</dbReference>
<feature type="region of interest" description="Disordered" evidence="2">
    <location>
        <begin position="497"/>
        <end position="533"/>
    </location>
</feature>
<dbReference type="SUPFAM" id="SSF51445">
    <property type="entry name" value="(Trans)glycosidases"/>
    <property type="match status" value="1"/>
</dbReference>
<reference evidence="5" key="1">
    <citation type="journal article" date="2019" name="Int. J. Syst. Evol. Microbiol.">
        <title>The Global Catalogue of Microorganisms (GCM) 10K type strain sequencing project: providing services to taxonomists for standard genome sequencing and annotation.</title>
        <authorList>
            <consortium name="The Broad Institute Genomics Platform"/>
            <consortium name="The Broad Institute Genome Sequencing Center for Infectious Disease"/>
            <person name="Wu L."/>
            <person name="Ma J."/>
        </authorList>
    </citation>
    <scope>NUCLEOTIDE SEQUENCE [LARGE SCALE GENOMIC DNA]</scope>
    <source>
        <strain evidence="5">CCUG 49560</strain>
    </source>
</reference>
<dbReference type="Proteomes" id="UP001595891">
    <property type="component" value="Unassembled WGS sequence"/>
</dbReference>